<dbReference type="EMBL" id="JASBWU010000008">
    <property type="protein sequence ID" value="KAJ9119574.1"/>
    <property type="molecule type" value="Genomic_DNA"/>
</dbReference>
<protein>
    <submittedName>
        <fullName evidence="1">Uncharacterized protein</fullName>
    </submittedName>
</protein>
<keyword evidence="2" id="KW-1185">Reference proteome</keyword>
<name>A0ACC2X689_9TREE</name>
<gene>
    <name evidence="1" type="ORF">QFC22_003283</name>
</gene>
<evidence type="ECO:0000313" key="2">
    <source>
        <dbReference type="Proteomes" id="UP001243375"/>
    </source>
</evidence>
<sequence>MSKFLTNLQEKAQASGLYKPANAAHPTGEGQGHSPVTSSTGGRNKFVAQFEQVHLASVASNIANLSFPNRNSPTVANLTHQLRQFQQQHLNPLASASTKSVQLAITAQKGIALDHDTLSRDLTLLAKEQDGWLKAMAIPPTAVQGGAVVADNASVISETTSAAAALYEAPPTQTLYGLTHQLSSLHKLLSTKLLDARTPLKDLRNLQTEIEDREAKLREASKKHTKASSTTTAVDMEEQMERLQAEIKELSYGLKGKREDAAKLGQRKVWEGYEEFAKGLLVLSHAAHELIDLMPESNTVAEKVPVGLQYERVRAVEEGVRRSLSGLDGGWSITIDDVALSRQRSSSPRPLQTRTSSISRGTPSPASSGRFVPPAIPQHVIEIEQTPVHANVISAYPSSHLNNDPAPIPSTSPLASPGGTYMSGSAGLTAPKPKIHRHHSSFDRPIDDTPITVPGADTRALSGSAVETGSPAHHGSPMDTSPGVSPQHPTIAETGVPISSANPGPAHGQLERREPPQRTEDIVKLGSFGSADVPRPNVDASSVSEKQNYMPGGYGGYAQQNQMDTSTAPPAYPASQGMDQNTSAPAHPVYAPPSVHTGQVLPPPQHPATLGTHGHAQNPFEDPAAASLHGMSPREQAEYQLKQKGFHPE</sequence>
<accession>A0ACC2X689</accession>
<reference evidence="1" key="1">
    <citation type="submission" date="2023-04" db="EMBL/GenBank/DDBJ databases">
        <title>Draft Genome sequencing of Naganishia species isolated from polar environments using Oxford Nanopore Technology.</title>
        <authorList>
            <person name="Leo P."/>
            <person name="Venkateswaran K."/>
        </authorList>
    </citation>
    <scope>NUCLEOTIDE SEQUENCE</scope>
    <source>
        <strain evidence="1">MNA-CCFEE 5425</strain>
    </source>
</reference>
<comment type="caution">
    <text evidence="1">The sequence shown here is derived from an EMBL/GenBank/DDBJ whole genome shotgun (WGS) entry which is preliminary data.</text>
</comment>
<evidence type="ECO:0000313" key="1">
    <source>
        <dbReference type="EMBL" id="KAJ9119574.1"/>
    </source>
</evidence>
<proteinExistence type="predicted"/>
<organism evidence="1 2">
    <name type="scientific">Naganishia vaughanmartiniae</name>
    <dbReference type="NCBI Taxonomy" id="1424756"/>
    <lineage>
        <taxon>Eukaryota</taxon>
        <taxon>Fungi</taxon>
        <taxon>Dikarya</taxon>
        <taxon>Basidiomycota</taxon>
        <taxon>Agaricomycotina</taxon>
        <taxon>Tremellomycetes</taxon>
        <taxon>Filobasidiales</taxon>
        <taxon>Filobasidiaceae</taxon>
        <taxon>Naganishia</taxon>
    </lineage>
</organism>
<dbReference type="Proteomes" id="UP001243375">
    <property type="component" value="Unassembled WGS sequence"/>
</dbReference>